<dbReference type="EMBL" id="MT144592">
    <property type="protein sequence ID" value="QJH93827.1"/>
    <property type="molecule type" value="Genomic_DNA"/>
</dbReference>
<sequence>MKYLRQIHGQPDNGLAKEWATIKADTPMGAVIKNLHPIKLNGIERAWVYIAPKTTDNLHENGMPIMVHRFEILVNHN</sequence>
<protein>
    <submittedName>
        <fullName evidence="1">Uncharacterized protein</fullName>
    </submittedName>
</protein>
<proteinExistence type="predicted"/>
<dbReference type="EMBL" id="MT144010">
    <property type="protein sequence ID" value="QJA46421.1"/>
    <property type="molecule type" value="Genomic_DNA"/>
</dbReference>
<organism evidence="1">
    <name type="scientific">viral metagenome</name>
    <dbReference type="NCBI Taxonomy" id="1070528"/>
    <lineage>
        <taxon>unclassified sequences</taxon>
        <taxon>metagenomes</taxon>
        <taxon>organismal metagenomes</taxon>
    </lineage>
</organism>
<gene>
    <name evidence="1" type="ORF">TM448A00411_0023</name>
    <name evidence="2" type="ORF">TM448B00141_0013</name>
</gene>
<dbReference type="AlphaFoldDB" id="A0A6H1ZG69"/>
<evidence type="ECO:0000313" key="1">
    <source>
        <dbReference type="EMBL" id="QJA46421.1"/>
    </source>
</evidence>
<reference evidence="1" key="1">
    <citation type="submission" date="2020-03" db="EMBL/GenBank/DDBJ databases">
        <title>The deep terrestrial virosphere.</title>
        <authorList>
            <person name="Holmfeldt K."/>
            <person name="Nilsson E."/>
            <person name="Simone D."/>
            <person name="Lopez-Fernandez M."/>
            <person name="Wu X."/>
            <person name="de Brujin I."/>
            <person name="Lundin D."/>
            <person name="Andersson A."/>
            <person name="Bertilsson S."/>
            <person name="Dopson M."/>
        </authorList>
    </citation>
    <scope>NUCLEOTIDE SEQUENCE</scope>
    <source>
        <strain evidence="1">TM448A00411</strain>
        <strain evidence="2">TM448B00141</strain>
    </source>
</reference>
<name>A0A6H1ZG69_9ZZZZ</name>
<accession>A0A6H1ZG69</accession>
<evidence type="ECO:0000313" key="2">
    <source>
        <dbReference type="EMBL" id="QJH93827.1"/>
    </source>
</evidence>